<dbReference type="Gene3D" id="2.60.120.1440">
    <property type="match status" value="1"/>
</dbReference>
<dbReference type="EMBL" id="UGYW01000002">
    <property type="protein sequence ID" value="SUJ24364.1"/>
    <property type="molecule type" value="Genomic_DNA"/>
</dbReference>
<evidence type="ECO:0000313" key="4">
    <source>
        <dbReference type="Proteomes" id="UP000254893"/>
    </source>
</evidence>
<proteinExistence type="predicted"/>
<reference evidence="3 4" key="1">
    <citation type="submission" date="2018-06" db="EMBL/GenBank/DDBJ databases">
        <authorList>
            <consortium name="Pathogen Informatics"/>
            <person name="Doyle S."/>
        </authorList>
    </citation>
    <scope>NUCLEOTIDE SEQUENCE [LARGE SCALE GENOMIC DNA]</scope>
    <source>
        <strain evidence="3 4">NCTC11388</strain>
    </source>
</reference>
<protein>
    <submittedName>
        <fullName evidence="3">Fec operon regulator FecR</fullName>
    </submittedName>
</protein>
<dbReference type="GO" id="GO:0016989">
    <property type="term" value="F:sigma factor antagonist activity"/>
    <property type="evidence" value="ECO:0007669"/>
    <property type="project" value="TreeGrafter"/>
</dbReference>
<dbReference type="PANTHER" id="PTHR30273">
    <property type="entry name" value="PERIPLASMIC SIGNAL SENSOR AND SIGMA FACTOR ACTIVATOR FECR-RELATED"/>
    <property type="match status" value="1"/>
</dbReference>
<dbReference type="Pfam" id="PF04773">
    <property type="entry name" value="FecR"/>
    <property type="match status" value="1"/>
</dbReference>
<feature type="domain" description="FecR protein" evidence="1">
    <location>
        <begin position="196"/>
        <end position="289"/>
    </location>
</feature>
<organism evidence="3 4">
    <name type="scientific">Sphingobacterium spiritivorum</name>
    <name type="common">Flavobacterium spiritivorum</name>
    <dbReference type="NCBI Taxonomy" id="258"/>
    <lineage>
        <taxon>Bacteria</taxon>
        <taxon>Pseudomonadati</taxon>
        <taxon>Bacteroidota</taxon>
        <taxon>Sphingobacteriia</taxon>
        <taxon>Sphingobacteriales</taxon>
        <taxon>Sphingobacteriaceae</taxon>
        <taxon>Sphingobacterium</taxon>
    </lineage>
</organism>
<dbReference type="PANTHER" id="PTHR30273:SF2">
    <property type="entry name" value="PROTEIN FECR"/>
    <property type="match status" value="1"/>
</dbReference>
<feature type="domain" description="Protein FecR C-terminal" evidence="2">
    <location>
        <begin position="330"/>
        <end position="399"/>
    </location>
</feature>
<dbReference type="InterPro" id="IPR006860">
    <property type="entry name" value="FecR"/>
</dbReference>
<accession>A0A380CQD2</accession>
<name>A0A380CQD2_SPHSI</name>
<evidence type="ECO:0000259" key="1">
    <source>
        <dbReference type="Pfam" id="PF04773"/>
    </source>
</evidence>
<dbReference type="Proteomes" id="UP000254893">
    <property type="component" value="Unassembled WGS sequence"/>
</dbReference>
<dbReference type="Pfam" id="PF16344">
    <property type="entry name" value="FecR_C"/>
    <property type="match status" value="1"/>
</dbReference>
<dbReference type="InterPro" id="IPR012373">
    <property type="entry name" value="Ferrdict_sens_TM"/>
</dbReference>
<evidence type="ECO:0000259" key="2">
    <source>
        <dbReference type="Pfam" id="PF16344"/>
    </source>
</evidence>
<dbReference type="AlphaFoldDB" id="A0A380CQD2"/>
<dbReference type="RefSeq" id="WP_115170973.1">
    <property type="nucleotide sequence ID" value="NZ_UGYW01000002.1"/>
</dbReference>
<dbReference type="InterPro" id="IPR032508">
    <property type="entry name" value="FecR_C"/>
</dbReference>
<evidence type="ECO:0000313" key="3">
    <source>
        <dbReference type="EMBL" id="SUJ24364.1"/>
    </source>
</evidence>
<dbReference type="Gene3D" id="3.55.50.30">
    <property type="match status" value="1"/>
</dbReference>
<sequence>MKNTTELSLLLKKYLTKRIDKEEYEILFLQLSELSNDELKKIVQQELSSADADPDLADELIDQRLLRIYSKINSTIADKSIASISSGSDKPSTGVFRTWGWIAAAASVLLVCGLFFLNRSETADIHPGLVQKSNDVHPAVSAATLTFENGKKINLDTVVTGVIYEEKGFRIVKNKDGQISYEYDNRHEIETKTNIIETPKAAYTMVVLPDGSKVHLNAMSSIRYPVTFRGDKREVTLVGEGFFEVVKNSAQPFIVHTEGQDVEVLGTTFNINTYDAKKGVKTTLVEGKVSVTLPNKTSMILQPGEQALARDMITVRHVNVEEISAWKDGKFVFNNTSLLSVIAEIERWYNVEFVFADKNFKDEPLSGSISRDVMLSDLLDVIQMNTSYKFKIEERRIMVKH</sequence>
<gene>
    <name evidence="3" type="ORF">NCTC11388_03507</name>
</gene>